<dbReference type="InterPro" id="IPR051206">
    <property type="entry name" value="NAMLAA_amidase_2"/>
</dbReference>
<evidence type="ECO:0000256" key="4">
    <source>
        <dbReference type="ARBA" id="ARBA00022801"/>
    </source>
</evidence>
<evidence type="ECO:0000256" key="5">
    <source>
        <dbReference type="ARBA" id="ARBA00023316"/>
    </source>
</evidence>
<evidence type="ECO:0000313" key="10">
    <source>
        <dbReference type="Proteomes" id="UP001518925"/>
    </source>
</evidence>
<gene>
    <name evidence="9" type="ORF">JR050_03105</name>
</gene>
<name>A0ABS2DE10_9BACI</name>
<evidence type="ECO:0000256" key="3">
    <source>
        <dbReference type="ARBA" id="ARBA00011901"/>
    </source>
</evidence>
<keyword evidence="4" id="KW-0378">Hydrolase</keyword>
<dbReference type="InterPro" id="IPR036365">
    <property type="entry name" value="PGBD-like_sf"/>
</dbReference>
<dbReference type="PANTHER" id="PTHR30417:SF1">
    <property type="entry name" value="N-ACETYLMURAMOYL-L-ALANINE AMIDASE AMID"/>
    <property type="match status" value="1"/>
</dbReference>
<dbReference type="InterPro" id="IPR002502">
    <property type="entry name" value="Amidase_domain"/>
</dbReference>
<dbReference type="Proteomes" id="UP001518925">
    <property type="component" value="Unassembled WGS sequence"/>
</dbReference>
<comment type="catalytic activity">
    <reaction evidence="1">
        <text>Hydrolyzes the link between N-acetylmuramoyl residues and L-amino acid residues in certain cell-wall glycopeptides.</text>
        <dbReference type="EC" id="3.5.1.28"/>
    </reaction>
</comment>
<organism evidence="9 10">
    <name type="scientific">Bacillus suaedaesalsae</name>
    <dbReference type="NCBI Taxonomy" id="2810349"/>
    <lineage>
        <taxon>Bacteria</taxon>
        <taxon>Bacillati</taxon>
        <taxon>Bacillota</taxon>
        <taxon>Bacilli</taxon>
        <taxon>Bacillales</taxon>
        <taxon>Bacillaceae</taxon>
        <taxon>Bacillus</taxon>
    </lineage>
</organism>
<comment type="similarity">
    <text evidence="2">Belongs to the N-acetylmuramoyl-L-alanine amidase 2 family.</text>
</comment>
<evidence type="ECO:0000259" key="8">
    <source>
        <dbReference type="SMART" id="SM00644"/>
    </source>
</evidence>
<evidence type="ECO:0000313" key="9">
    <source>
        <dbReference type="EMBL" id="MBM6616668.1"/>
    </source>
</evidence>
<dbReference type="CDD" id="cd06583">
    <property type="entry name" value="PGRP"/>
    <property type="match status" value="1"/>
</dbReference>
<keyword evidence="10" id="KW-1185">Reference proteome</keyword>
<dbReference type="InterPro" id="IPR036366">
    <property type="entry name" value="PGBDSf"/>
</dbReference>
<dbReference type="EMBL" id="JAFELM010000015">
    <property type="protein sequence ID" value="MBM6616668.1"/>
    <property type="molecule type" value="Genomic_DNA"/>
</dbReference>
<dbReference type="SUPFAM" id="SSF47090">
    <property type="entry name" value="PGBD-like"/>
    <property type="match status" value="2"/>
</dbReference>
<dbReference type="SMART" id="SM00644">
    <property type="entry name" value="Ami_2"/>
    <property type="match status" value="1"/>
</dbReference>
<evidence type="ECO:0000256" key="7">
    <source>
        <dbReference type="ARBA" id="ARBA00032390"/>
    </source>
</evidence>
<keyword evidence="5" id="KW-0961">Cell wall biogenesis/degradation</keyword>
<dbReference type="SUPFAM" id="SSF55846">
    <property type="entry name" value="N-acetylmuramoyl-L-alanine amidase-like"/>
    <property type="match status" value="1"/>
</dbReference>
<dbReference type="InterPro" id="IPR002477">
    <property type="entry name" value="Peptidoglycan-bd-like"/>
</dbReference>
<dbReference type="Gene3D" id="1.10.101.10">
    <property type="entry name" value="PGBD-like superfamily/PGBD"/>
    <property type="match status" value="2"/>
</dbReference>
<evidence type="ECO:0000256" key="2">
    <source>
        <dbReference type="ARBA" id="ARBA00007553"/>
    </source>
</evidence>
<evidence type="ECO:0000256" key="1">
    <source>
        <dbReference type="ARBA" id="ARBA00001561"/>
    </source>
</evidence>
<comment type="caution">
    <text evidence="9">The sequence shown here is derived from an EMBL/GenBank/DDBJ whole genome shotgun (WGS) entry which is preliminary data.</text>
</comment>
<accession>A0ABS2DE10</accession>
<proteinExistence type="inferred from homology"/>
<dbReference type="EC" id="3.5.1.28" evidence="3"/>
<dbReference type="Gene3D" id="3.40.80.10">
    <property type="entry name" value="Peptidoglycan recognition protein-like"/>
    <property type="match status" value="1"/>
</dbReference>
<dbReference type="Pfam" id="PF01471">
    <property type="entry name" value="PG_binding_1"/>
    <property type="match status" value="2"/>
</dbReference>
<reference evidence="9 10" key="1">
    <citation type="submission" date="2021-02" db="EMBL/GenBank/DDBJ databases">
        <title>Bacillus sp. RD4P76, an endophyte from a halophyte.</title>
        <authorList>
            <person name="Sun J.-Q."/>
        </authorList>
    </citation>
    <scope>NUCLEOTIDE SEQUENCE [LARGE SCALE GENOMIC DNA]</scope>
    <source>
        <strain evidence="9 10">RD4P76</strain>
    </source>
</reference>
<dbReference type="InterPro" id="IPR036505">
    <property type="entry name" value="Amidase/PGRP_sf"/>
</dbReference>
<sequence length="344" mass="39089">MDYPITRDYISFGDSRSGEKIDDVKFIVSHDTGNPGSSAYANRNYFDRVQPSASAHTFIDDKYILEIIPTNEKAWHVRYGVNNDDIRYGEDANDAAIGVELTYGGNIDFWEAYKRYVWYHAYLSHKFNLNPQTDIVAHSMLDPARRTDPQNALRKHGISWDEFINDVIEAYRNYDESGTTKPIVKGAYVDLPLSIGDQGTFVEEVQRDLIRAGFNLPIYGADGMYGQETRRAVLNFQKKYNLMADGLVGQQTLGKLNEVLSSSKPITEFPLPNGILKQGDRGENVKQLQRALKEINFDPEYIDGIYGPKTEDAVRRFQSMYAELANDGIYGPNTKDFIEMKLAE</sequence>
<feature type="domain" description="N-acetylmuramoyl-L-alanine amidase" evidence="8">
    <location>
        <begin position="13"/>
        <end position="150"/>
    </location>
</feature>
<dbReference type="PANTHER" id="PTHR30417">
    <property type="entry name" value="N-ACETYLMURAMOYL-L-ALANINE AMIDASE AMID"/>
    <property type="match status" value="1"/>
</dbReference>
<evidence type="ECO:0000256" key="6">
    <source>
        <dbReference type="ARBA" id="ARBA00030881"/>
    </source>
</evidence>
<protein>
    <recommendedName>
        <fullName evidence="3">N-acetylmuramoyl-L-alanine amidase</fullName>
        <ecNumber evidence="3">3.5.1.28</ecNumber>
    </recommendedName>
    <alternativeName>
        <fullName evidence="7">Autolysin</fullName>
    </alternativeName>
    <alternativeName>
        <fullName evidence="6">Cell wall hydrolase</fullName>
    </alternativeName>
</protein>
<dbReference type="Pfam" id="PF01510">
    <property type="entry name" value="Amidase_2"/>
    <property type="match status" value="1"/>
</dbReference>